<dbReference type="Gene3D" id="3.40.50.720">
    <property type="entry name" value="NAD(P)-binding Rossmann-like Domain"/>
    <property type="match status" value="2"/>
</dbReference>
<evidence type="ECO:0000313" key="6">
    <source>
        <dbReference type="Proteomes" id="UP000009319"/>
    </source>
</evidence>
<evidence type="ECO:0000256" key="1">
    <source>
        <dbReference type="ARBA" id="ARBA00023002"/>
    </source>
</evidence>
<dbReference type="EC" id="1.1.1.22" evidence="5"/>
<dbReference type="InterPro" id="IPR036291">
    <property type="entry name" value="NAD(P)-bd_dom_sf"/>
</dbReference>
<dbReference type="GO" id="GO:0000271">
    <property type="term" value="P:polysaccharide biosynthetic process"/>
    <property type="evidence" value="ECO:0007669"/>
    <property type="project" value="InterPro"/>
</dbReference>
<comment type="similarity">
    <text evidence="3">Belongs to the UDP-glucose/GDP-mannose dehydrogenase family.</text>
</comment>
<dbReference type="InterPro" id="IPR014026">
    <property type="entry name" value="UDP-Glc/GDP-Man_DH_dimer"/>
</dbReference>
<dbReference type="Pfam" id="PF03720">
    <property type="entry name" value="UDPG_MGDP_dh_C"/>
    <property type="match status" value="1"/>
</dbReference>
<proteinExistence type="inferred from homology"/>
<name>K0PRP0_9HYPH</name>
<dbReference type="RefSeq" id="WP_007536570.1">
    <property type="nucleotide sequence ID" value="NZ_HF536773.1"/>
</dbReference>
<dbReference type="EMBL" id="CANI01000043">
    <property type="protein sequence ID" value="CCM79366.1"/>
    <property type="molecule type" value="Genomic_DNA"/>
</dbReference>
<dbReference type="GO" id="GO:0003979">
    <property type="term" value="F:UDP-glucose 6-dehydrogenase activity"/>
    <property type="evidence" value="ECO:0007669"/>
    <property type="project" value="UniProtKB-EC"/>
</dbReference>
<evidence type="ECO:0000259" key="4">
    <source>
        <dbReference type="SMART" id="SM00984"/>
    </source>
</evidence>
<accession>K0PRP0</accession>
<dbReference type="HOGENOM" id="CLU_023810_3_2_5"/>
<evidence type="ECO:0000313" key="5">
    <source>
        <dbReference type="EMBL" id="CCM79366.1"/>
    </source>
</evidence>
<keyword evidence="1 5" id="KW-0560">Oxidoreductase</keyword>
<dbReference type="NCBIfam" id="TIGR03026">
    <property type="entry name" value="NDP-sugDHase"/>
    <property type="match status" value="1"/>
</dbReference>
<protein>
    <submittedName>
        <fullName evidence="5">Putative UDP-glucose 6-dehydrogenase protein</fullName>
        <ecNumber evidence="5">1.1.1.22</ecNumber>
    </submittedName>
</protein>
<dbReference type="SMART" id="SM00984">
    <property type="entry name" value="UDPG_MGDP_dh_C"/>
    <property type="match status" value="1"/>
</dbReference>
<evidence type="ECO:0000256" key="2">
    <source>
        <dbReference type="ARBA" id="ARBA00023027"/>
    </source>
</evidence>
<dbReference type="GO" id="GO:0016628">
    <property type="term" value="F:oxidoreductase activity, acting on the CH-CH group of donors, NAD or NADP as acceptor"/>
    <property type="evidence" value="ECO:0007669"/>
    <property type="project" value="InterPro"/>
</dbReference>
<dbReference type="SUPFAM" id="SSF48179">
    <property type="entry name" value="6-phosphogluconate dehydrogenase C-terminal domain-like"/>
    <property type="match status" value="1"/>
</dbReference>
<reference evidence="5 6" key="1">
    <citation type="journal article" date="2013" name="Genome Announc.">
        <title>Draft Genome Sequence of Rhizobium mesoamericanum STM3625, a Nitrogen-Fixing Symbiont of Mimosa pudica Isolated in French Guiana (South America).</title>
        <authorList>
            <person name="Moulin L."/>
            <person name="Mornico D."/>
            <person name="Melkonian R."/>
            <person name="Klonowska A."/>
        </authorList>
    </citation>
    <scope>NUCLEOTIDE SEQUENCE [LARGE SCALE GENOMIC DNA]</scope>
    <source>
        <strain evidence="5 6">STM3625</strain>
    </source>
</reference>
<dbReference type="SUPFAM" id="SSF51735">
    <property type="entry name" value="NAD(P)-binding Rossmann-fold domains"/>
    <property type="match status" value="1"/>
</dbReference>
<dbReference type="PIRSF" id="PIRSF500136">
    <property type="entry name" value="UDP_ManNAc_DH"/>
    <property type="match status" value="1"/>
</dbReference>
<dbReference type="GO" id="GO:0051287">
    <property type="term" value="F:NAD binding"/>
    <property type="evidence" value="ECO:0007669"/>
    <property type="project" value="InterPro"/>
</dbReference>
<dbReference type="InterPro" id="IPR036220">
    <property type="entry name" value="UDP-Glc/GDP-Man_DH_C_sf"/>
</dbReference>
<dbReference type="InterPro" id="IPR028359">
    <property type="entry name" value="UDP_ManNAc/GlcNAc_DH"/>
</dbReference>
<feature type="domain" description="UDP-glucose/GDP-mannose dehydrogenase C-terminal" evidence="4">
    <location>
        <begin position="335"/>
        <end position="435"/>
    </location>
</feature>
<dbReference type="Pfam" id="PF03721">
    <property type="entry name" value="UDPG_MGDP_dh_N"/>
    <property type="match status" value="1"/>
</dbReference>
<organism evidence="5 6">
    <name type="scientific">Rhizobium mesoamericanum STM3625</name>
    <dbReference type="NCBI Taxonomy" id="1211777"/>
    <lineage>
        <taxon>Bacteria</taxon>
        <taxon>Pseudomonadati</taxon>
        <taxon>Pseudomonadota</taxon>
        <taxon>Alphaproteobacteria</taxon>
        <taxon>Hyphomicrobiales</taxon>
        <taxon>Rhizobiaceae</taxon>
        <taxon>Rhizobium/Agrobacterium group</taxon>
        <taxon>Rhizobium</taxon>
    </lineage>
</organism>
<keyword evidence="6" id="KW-1185">Reference proteome</keyword>
<dbReference type="eggNOG" id="COG0677">
    <property type="taxonomic scope" value="Bacteria"/>
</dbReference>
<dbReference type="InterPro" id="IPR014027">
    <property type="entry name" value="UDP-Glc/GDP-Man_DH_C"/>
</dbReference>
<dbReference type="Proteomes" id="UP000009319">
    <property type="component" value="Unassembled WGS sequence"/>
</dbReference>
<dbReference type="PANTHER" id="PTHR43491:SF1">
    <property type="entry name" value="UDP-N-ACETYL-D-MANNOSAMINE DEHYDROGENASE"/>
    <property type="match status" value="1"/>
</dbReference>
<sequence>MASSFAYDILSNKIETRSAKAGVIGLGYVGLPLAIAIARSGFAVTGFDIDPKKIVSLDAQHSYIDAVANDDLATEMDGGRFSATTDFAGLAACDVIVICVPTPLTKHRDPDLSFVEATSRSIAEHLRAGQLVVLESTTYPGTTDDVVKVILEKTGLKSGTDFFVGFSPEREDPGNQHYHTATIPKVVAGDGPQALALMKGFYGAVVKTVVPVSSNATAEAVKLTENIFRSVNIALVNELKTVYAAMGVDVWEVIEAAKTKPFGYMPFYPGPGLGGHCIPIDPFYLTWKSREYELPTRFIELAGEINSAMPRYVVGKLAEALDMRSGKALSRSRVLVLGLAYKKNVADIRESPSLRLMEIIEERGGKADYHDPHVGEIPSTREYQHLKGRKSVDLTQELLDACDAVLVATDHDNLDYALIANSARLIVDTRNVFARLRLSADHIVKA</sequence>
<dbReference type="SUPFAM" id="SSF52413">
    <property type="entry name" value="UDP-glucose/GDP-mannose dehydrogenase C-terminal domain"/>
    <property type="match status" value="1"/>
</dbReference>
<gene>
    <name evidence="5" type="ORF">BN77_p10628</name>
</gene>
<dbReference type="AlphaFoldDB" id="K0PRP0"/>
<dbReference type="InterPro" id="IPR017476">
    <property type="entry name" value="UDP-Glc/GDP-Man"/>
</dbReference>
<dbReference type="STRING" id="1211777.BN77_p10628"/>
<comment type="caution">
    <text evidence="5">The sequence shown here is derived from an EMBL/GenBank/DDBJ whole genome shotgun (WGS) entry which is preliminary data.</text>
</comment>
<evidence type="ECO:0000256" key="3">
    <source>
        <dbReference type="PIRNR" id="PIRNR000124"/>
    </source>
</evidence>
<dbReference type="InterPro" id="IPR008927">
    <property type="entry name" value="6-PGluconate_DH-like_C_sf"/>
</dbReference>
<keyword evidence="2" id="KW-0520">NAD</keyword>
<dbReference type="Pfam" id="PF00984">
    <property type="entry name" value="UDPG_MGDP_dh"/>
    <property type="match status" value="1"/>
</dbReference>
<dbReference type="PANTHER" id="PTHR43491">
    <property type="entry name" value="UDP-N-ACETYL-D-MANNOSAMINE DEHYDROGENASE"/>
    <property type="match status" value="1"/>
</dbReference>
<dbReference type="PIRSF" id="PIRSF000124">
    <property type="entry name" value="UDPglc_GDPman_dh"/>
    <property type="match status" value="1"/>
</dbReference>
<dbReference type="InterPro" id="IPR001732">
    <property type="entry name" value="UDP-Glc/GDP-Man_DH_N"/>
</dbReference>